<proteinExistence type="predicted"/>
<accession>A0A1I6XCD9</accession>
<name>A0A1I6XCD9_9ACTN</name>
<sequence length="121" mass="13319">MRELGAFEELLAAPDRAGKLAAQRRLAAGVSPAHAAMQVVFADAAAVGAAYTEYEGRRRADMAVLVGAFGRWLRDDPETALDVCWSVFSPHTMVRLLRDCGWSVERYADWLVGAVDRLLLR</sequence>
<dbReference type="EMBL" id="FPBA01000001">
    <property type="protein sequence ID" value="SFT35908.1"/>
    <property type="molecule type" value="Genomic_DNA"/>
</dbReference>
<evidence type="ECO:0000313" key="1">
    <source>
        <dbReference type="EMBL" id="SFT35908.1"/>
    </source>
</evidence>
<dbReference type="STRING" id="1296565.SAMN05660657_00399"/>
<dbReference type="RefSeq" id="WP_093577728.1">
    <property type="nucleotide sequence ID" value="NZ_FPBA01000001.1"/>
</dbReference>
<gene>
    <name evidence="1" type="ORF">SAMN05660657_00399</name>
</gene>
<reference evidence="2" key="1">
    <citation type="submission" date="2016-10" db="EMBL/GenBank/DDBJ databases">
        <authorList>
            <person name="Varghese N."/>
            <person name="Submissions S."/>
        </authorList>
    </citation>
    <scope>NUCLEOTIDE SEQUENCE [LARGE SCALE GENOMIC DNA]</scope>
    <source>
        <strain evidence="2">DSM 46136</strain>
    </source>
</reference>
<keyword evidence="2" id="KW-1185">Reference proteome</keyword>
<protein>
    <submittedName>
        <fullName evidence="1">Uncharacterized protein</fullName>
    </submittedName>
</protein>
<organism evidence="1 2">
    <name type="scientific">Geodermatophilus amargosae</name>
    <dbReference type="NCBI Taxonomy" id="1296565"/>
    <lineage>
        <taxon>Bacteria</taxon>
        <taxon>Bacillati</taxon>
        <taxon>Actinomycetota</taxon>
        <taxon>Actinomycetes</taxon>
        <taxon>Geodermatophilales</taxon>
        <taxon>Geodermatophilaceae</taxon>
        <taxon>Geodermatophilus</taxon>
    </lineage>
</organism>
<dbReference type="AlphaFoldDB" id="A0A1I6XCD9"/>
<evidence type="ECO:0000313" key="2">
    <source>
        <dbReference type="Proteomes" id="UP000199546"/>
    </source>
</evidence>
<dbReference type="Proteomes" id="UP000199546">
    <property type="component" value="Unassembled WGS sequence"/>
</dbReference>